<evidence type="ECO:0000256" key="1">
    <source>
        <dbReference type="SAM" id="MobiDB-lite"/>
    </source>
</evidence>
<reference evidence="2 3" key="2">
    <citation type="submission" date="2024-10" db="EMBL/GenBank/DDBJ databases">
        <authorList>
            <person name="Ryan C."/>
        </authorList>
    </citation>
    <scope>NUCLEOTIDE SEQUENCE [LARGE SCALE GENOMIC DNA]</scope>
</reference>
<sequence length="394" mass="43165">MKDNKGTHDFGGSELHNKATSLHNQFSTQLSLSSTNDGIMNTEEIAASPCPDKEVPSPMLNWPLKSLKQDATEEEAIRWRLEKNGFPFVLADSECGDSSCDSSLSEQSSTISTPSTPFTVQSDTQSEDLDRTDIWVSSLDLDAEDSALLPGKEQFLDILSYDFPSPSFSAVRSLQFGPSISSPGTSQGKEASDSDEPIFWPFERTSYNSPEFDKFLSVSPRRNTMDIGYAEIRQLNTVLQRLHKNKVSSAKKSIEPHRETTSSGPKGTKASSQEGTQKAPAVPSRLSKTTKASAPSSHQVPSNCQKRRPPHLKLGAPRKVSSPQLQANLKAVGSGNIQKLEVKKSRIEELIGLNEFDGHEGIGSDSSDYQFSLWLWLSPTPRCHGTPIKHDPSA</sequence>
<gene>
    <name evidence="2" type="ORF">URODEC1_LOCUS6645</name>
</gene>
<evidence type="ECO:0000313" key="3">
    <source>
        <dbReference type="Proteomes" id="UP001497457"/>
    </source>
</evidence>
<accession>A0ABC8VTG2</accession>
<proteinExistence type="predicted"/>
<evidence type="ECO:0000313" key="2">
    <source>
        <dbReference type="EMBL" id="CAL4896439.1"/>
    </source>
</evidence>
<name>A0ABC8VTG2_9POAL</name>
<feature type="compositionally biased region" description="Polar residues" evidence="1">
    <location>
        <begin position="18"/>
        <end position="29"/>
    </location>
</feature>
<feature type="region of interest" description="Disordered" evidence="1">
    <location>
        <begin position="97"/>
        <end position="127"/>
    </location>
</feature>
<feature type="compositionally biased region" description="Polar residues" evidence="1">
    <location>
        <begin position="286"/>
        <end position="304"/>
    </location>
</feature>
<feature type="compositionally biased region" description="Low complexity" evidence="1">
    <location>
        <begin position="97"/>
        <end position="119"/>
    </location>
</feature>
<keyword evidence="3" id="KW-1185">Reference proteome</keyword>
<protein>
    <submittedName>
        <fullName evidence="2">Uncharacterized protein</fullName>
    </submittedName>
</protein>
<feature type="region of interest" description="Disordered" evidence="1">
    <location>
        <begin position="1"/>
        <end position="29"/>
    </location>
</feature>
<dbReference type="EMBL" id="OZ075120">
    <property type="protein sequence ID" value="CAL4896439.1"/>
    <property type="molecule type" value="Genomic_DNA"/>
</dbReference>
<feature type="region of interest" description="Disordered" evidence="1">
    <location>
        <begin position="246"/>
        <end position="323"/>
    </location>
</feature>
<feature type="compositionally biased region" description="Polar residues" evidence="1">
    <location>
        <begin position="261"/>
        <end position="276"/>
    </location>
</feature>
<dbReference type="AlphaFoldDB" id="A0ABC8VTG2"/>
<dbReference type="PANTHER" id="PTHR36707:SF1">
    <property type="entry name" value="T20M3.17 PROTEIN"/>
    <property type="match status" value="1"/>
</dbReference>
<reference evidence="3" key="1">
    <citation type="submission" date="2024-06" db="EMBL/GenBank/DDBJ databases">
        <authorList>
            <person name="Ryan C."/>
        </authorList>
    </citation>
    <scope>NUCLEOTIDE SEQUENCE [LARGE SCALE GENOMIC DNA]</scope>
</reference>
<dbReference type="Proteomes" id="UP001497457">
    <property type="component" value="Chromosome 10rd"/>
</dbReference>
<organism evidence="2 3">
    <name type="scientific">Urochloa decumbens</name>
    <dbReference type="NCBI Taxonomy" id="240449"/>
    <lineage>
        <taxon>Eukaryota</taxon>
        <taxon>Viridiplantae</taxon>
        <taxon>Streptophyta</taxon>
        <taxon>Embryophyta</taxon>
        <taxon>Tracheophyta</taxon>
        <taxon>Spermatophyta</taxon>
        <taxon>Magnoliopsida</taxon>
        <taxon>Liliopsida</taxon>
        <taxon>Poales</taxon>
        <taxon>Poaceae</taxon>
        <taxon>PACMAD clade</taxon>
        <taxon>Panicoideae</taxon>
        <taxon>Panicodae</taxon>
        <taxon>Paniceae</taxon>
        <taxon>Melinidinae</taxon>
        <taxon>Urochloa</taxon>
    </lineage>
</organism>
<dbReference type="PANTHER" id="PTHR36707">
    <property type="entry name" value="T20M3.17 PROTEIN"/>
    <property type="match status" value="1"/>
</dbReference>